<sequence>MADGIDRDDSTPERPAPEAEPTAIDEPAAETAEPPAETRADAEADAGSADGAEADPAVEAEEPGAGVDVAAADEPEPQASDDGAGEPDGEDAADVTTDERGDDARDATAEAEPAEGDDDPADATAEAEPTERDDPADATADAGPTEGDDPADATAEAGPTEGDDDPADATAEAGPTEGDDDPAEADDPAAVSAGSDGDVGGPAEPGEDVGGSSESAGGPVEPTDSDEPSETHEAAAAPTESGDRATHQEGSAEPLAEPADAPTAEASETDEPTAESPAPAVEPVVEPVVSGAPVAESPGPGGTADGGELAEPTDESHPAAPDDTQSDAEPDDPPARAAAATVVMPPLGDAPTVVSPPHAPEPTGPTGTTGSTGPRTEVMTPYGSIAAQAPDKAPAAAPVRTSAFGGRDAAAAPAAGLGATAATAAAASSATPTAQSAAPRAEAAHAAAATATLPPTSAGPALPGARTFEHVPQAERPSSPLDVFEPQRHERRWPRRLGVAAGVLVVLGGAYVGASYALGDKVPRGATVAGVEIGGLSSAQAVAALDAQLDGATGKAIPVTVHGTSSSLDPAKAGLTFDADATVARLTGVDLSAPIRLWDHLVGVGDQPAVAAVDEAKLSAAVQALGRSTGKKAVDGSIVFVDGSAHETAAKDGWALDEDAARDVVRTSWLSGARPLDLPSKTVAPTVTGDETDRAMSEIAEPLTGAPVSVQVDGKLAVLQPLQLAAAATIAPKDGSLQLTMDGAKLRAAVLTQLPDLLTQPADASFAFKDDKPVLVPGKAGTQLDPATLATAVAGAAVADNRTVDVALTPTQPEDSTDALQKLGITEIVSEFSTPLTAEKIRDINIKQGAKNITGTLIKPGETFSLGKALGEVDAAHGFVDAGAIVDGEHTDAMGGGLSQLSTTTYNAAYFAGFQILEHHPHSEWFARYPEGRESTLFLPSMDMRWKNNTPTGALVQAWVANNRTYVRIWGTKYWTVQSTTGPRSGVVQPTTRYSQSKTCEPAAAGNPGFTVTVTRRTSLGGQLKDTSSYTTRYKPQDKVVCGKAPTSAKSSAG</sequence>
<feature type="compositionally biased region" description="Low complexity" evidence="1">
    <location>
        <begin position="19"/>
        <end position="35"/>
    </location>
</feature>
<feature type="compositionally biased region" description="Acidic residues" evidence="1">
    <location>
        <begin position="112"/>
        <end position="121"/>
    </location>
</feature>
<feature type="compositionally biased region" description="Acidic residues" evidence="1">
    <location>
        <begin position="177"/>
        <end position="187"/>
    </location>
</feature>
<feature type="compositionally biased region" description="Acidic residues" evidence="1">
    <location>
        <begin position="52"/>
        <end position="62"/>
    </location>
</feature>
<evidence type="ECO:0000313" key="4">
    <source>
        <dbReference type="Proteomes" id="UP001529338"/>
    </source>
</evidence>
<evidence type="ECO:0000259" key="2">
    <source>
        <dbReference type="Pfam" id="PF12229"/>
    </source>
</evidence>
<evidence type="ECO:0000313" key="3">
    <source>
        <dbReference type="EMBL" id="MDM7855662.1"/>
    </source>
</evidence>
<keyword evidence="4" id="KW-1185">Reference proteome</keyword>
<proteinExistence type="predicted"/>
<feature type="region of interest" description="Disordered" evidence="1">
    <location>
        <begin position="433"/>
        <end position="465"/>
    </location>
</feature>
<evidence type="ECO:0000256" key="1">
    <source>
        <dbReference type="SAM" id="MobiDB-lite"/>
    </source>
</evidence>
<feature type="compositionally biased region" description="Basic and acidic residues" evidence="1">
    <location>
        <begin position="97"/>
        <end position="108"/>
    </location>
</feature>
<dbReference type="RefSeq" id="WP_289455520.1">
    <property type="nucleotide sequence ID" value="NZ_JAUCGQ010000001.1"/>
</dbReference>
<feature type="domain" description="YoaR-like putative peptidoglycan binding" evidence="2">
    <location>
        <begin position="729"/>
        <end position="804"/>
    </location>
</feature>
<gene>
    <name evidence="3" type="ORF">QRT04_12050</name>
</gene>
<dbReference type="Proteomes" id="UP001529338">
    <property type="component" value="Unassembled WGS sequence"/>
</dbReference>
<dbReference type="PANTHER" id="PTHR35788:SF1">
    <property type="entry name" value="EXPORTED PROTEIN"/>
    <property type="match status" value="1"/>
</dbReference>
<protein>
    <submittedName>
        <fullName evidence="3">VanW family protein</fullName>
    </submittedName>
</protein>
<comment type="caution">
    <text evidence="3">The sequence shown here is derived from an EMBL/GenBank/DDBJ whole genome shotgun (WGS) entry which is preliminary data.</text>
</comment>
<accession>A0ABT7SJE2</accession>
<dbReference type="Pfam" id="PF12229">
    <property type="entry name" value="PG_binding_4"/>
    <property type="match status" value="1"/>
</dbReference>
<feature type="region of interest" description="Disordered" evidence="1">
    <location>
        <begin position="1"/>
        <end position="394"/>
    </location>
</feature>
<dbReference type="InterPro" id="IPR052913">
    <property type="entry name" value="Glycopeptide_resist_protein"/>
</dbReference>
<dbReference type="PANTHER" id="PTHR35788">
    <property type="entry name" value="EXPORTED PROTEIN-RELATED"/>
    <property type="match status" value="1"/>
</dbReference>
<feature type="compositionally biased region" description="Low complexity" evidence="1">
    <location>
        <begin position="364"/>
        <end position="376"/>
    </location>
</feature>
<reference evidence="3 4" key="1">
    <citation type="submission" date="2023-06" db="EMBL/GenBank/DDBJ databases">
        <title>Cellulomonas sp. MW4 Whole genome sequence.</title>
        <authorList>
            <person name="Park S."/>
        </authorList>
    </citation>
    <scope>NUCLEOTIDE SEQUENCE [LARGE SCALE GENOMIC DNA]</scope>
    <source>
        <strain evidence="3 4">MW4</strain>
    </source>
</reference>
<dbReference type="EMBL" id="JAUCGQ010000001">
    <property type="protein sequence ID" value="MDM7855662.1"/>
    <property type="molecule type" value="Genomic_DNA"/>
</dbReference>
<name>A0ABT7SJE2_9CELL</name>
<feature type="compositionally biased region" description="Basic and acidic residues" evidence="1">
    <location>
        <begin position="1"/>
        <end position="17"/>
    </location>
</feature>
<dbReference type="Pfam" id="PF04294">
    <property type="entry name" value="VanW"/>
    <property type="match status" value="1"/>
</dbReference>
<dbReference type="InterPro" id="IPR022029">
    <property type="entry name" value="YoaR-like_PG-bd"/>
</dbReference>
<organism evidence="3 4">
    <name type="scientific">Cellulomonas alba</name>
    <dbReference type="NCBI Taxonomy" id="3053467"/>
    <lineage>
        <taxon>Bacteria</taxon>
        <taxon>Bacillati</taxon>
        <taxon>Actinomycetota</taxon>
        <taxon>Actinomycetes</taxon>
        <taxon>Micrococcales</taxon>
        <taxon>Cellulomonadaceae</taxon>
        <taxon>Cellulomonas</taxon>
    </lineage>
</organism>
<dbReference type="InterPro" id="IPR007391">
    <property type="entry name" value="Vancomycin_resist_VanW"/>
</dbReference>
<feature type="compositionally biased region" description="Acidic residues" evidence="1">
    <location>
        <begin position="83"/>
        <end position="93"/>
    </location>
</feature>
<feature type="compositionally biased region" description="Low complexity" evidence="1">
    <location>
        <begin position="274"/>
        <end position="296"/>
    </location>
</feature>